<evidence type="ECO:0000256" key="8">
    <source>
        <dbReference type="ARBA" id="ARBA00022840"/>
    </source>
</evidence>
<dbReference type="Gene3D" id="1.10.510.10">
    <property type="entry name" value="Transferase(Phosphotransferase) domain 1"/>
    <property type="match status" value="1"/>
</dbReference>
<dbReference type="Pfam" id="PF00560">
    <property type="entry name" value="LRR_1"/>
    <property type="match status" value="5"/>
</dbReference>
<dbReference type="InterPro" id="IPR001611">
    <property type="entry name" value="Leu-rich_rpt"/>
</dbReference>
<dbReference type="PROSITE" id="PS50011">
    <property type="entry name" value="PROTEIN_KINASE_DOM"/>
    <property type="match status" value="1"/>
</dbReference>
<dbReference type="FunFam" id="3.30.200.20:FF:000307">
    <property type="entry name" value="pollen receptor-like kinase 1"/>
    <property type="match status" value="1"/>
</dbReference>
<dbReference type="InterPro" id="IPR050994">
    <property type="entry name" value="At_inactive_RLKs"/>
</dbReference>
<dbReference type="InterPro" id="IPR017441">
    <property type="entry name" value="Protein_kinase_ATP_BS"/>
</dbReference>
<evidence type="ECO:0000256" key="7">
    <source>
        <dbReference type="ARBA" id="ARBA00022741"/>
    </source>
</evidence>
<dbReference type="InterPro" id="IPR032675">
    <property type="entry name" value="LRR_dom_sf"/>
</dbReference>
<comment type="caution">
    <text evidence="15">The sequence shown here is derived from an EMBL/GenBank/DDBJ whole genome shotgun (WGS) entry which is preliminary data.</text>
</comment>
<proteinExistence type="predicted"/>
<evidence type="ECO:0000256" key="10">
    <source>
        <dbReference type="ARBA" id="ARBA00023136"/>
    </source>
</evidence>
<evidence type="ECO:0000256" key="13">
    <source>
        <dbReference type="SAM" id="SignalP"/>
    </source>
</evidence>
<name>A0A9P0ZSU1_CUSEU</name>
<keyword evidence="16" id="KW-1185">Reference proteome</keyword>
<keyword evidence="4 12" id="KW-0812">Transmembrane</keyword>
<dbReference type="InterPro" id="IPR013210">
    <property type="entry name" value="LRR_N_plant-typ"/>
</dbReference>
<dbReference type="PROSITE" id="PS00107">
    <property type="entry name" value="PROTEIN_KINASE_ATP"/>
    <property type="match status" value="1"/>
</dbReference>
<dbReference type="FunFam" id="3.80.10.10:FF:000234">
    <property type="entry name" value="Probable inactive receptor kinase RLK902"/>
    <property type="match status" value="1"/>
</dbReference>
<evidence type="ECO:0000256" key="11">
    <source>
        <dbReference type="PROSITE-ProRule" id="PRU10141"/>
    </source>
</evidence>
<keyword evidence="2" id="KW-0597">Phosphoprotein</keyword>
<dbReference type="OrthoDB" id="676979at2759"/>
<reference evidence="15" key="1">
    <citation type="submission" date="2022-07" db="EMBL/GenBank/DDBJ databases">
        <authorList>
            <person name="Macas J."/>
            <person name="Novak P."/>
            <person name="Neumann P."/>
        </authorList>
    </citation>
    <scope>NUCLEOTIDE SEQUENCE</scope>
</reference>
<keyword evidence="7 11" id="KW-0547">Nucleotide-binding</keyword>
<dbReference type="InterPro" id="IPR011009">
    <property type="entry name" value="Kinase-like_dom_sf"/>
</dbReference>
<dbReference type="PANTHER" id="PTHR48010:SF1">
    <property type="entry name" value="PROTEIN KINASE DOMAIN-CONTAINING PROTEIN"/>
    <property type="match status" value="1"/>
</dbReference>
<feature type="transmembrane region" description="Helical" evidence="12">
    <location>
        <begin position="244"/>
        <end position="268"/>
    </location>
</feature>
<keyword evidence="8 11" id="KW-0067">ATP-binding</keyword>
<keyword evidence="3" id="KW-0433">Leucine-rich repeat</keyword>
<keyword evidence="9 12" id="KW-1133">Transmembrane helix</keyword>
<feature type="binding site" evidence="11">
    <location>
        <position position="347"/>
    </location>
    <ligand>
        <name>ATP</name>
        <dbReference type="ChEBI" id="CHEBI:30616"/>
    </ligand>
</feature>
<dbReference type="GO" id="GO:0016020">
    <property type="term" value="C:membrane"/>
    <property type="evidence" value="ECO:0007669"/>
    <property type="project" value="UniProtKB-SubCell"/>
</dbReference>
<evidence type="ECO:0000256" key="1">
    <source>
        <dbReference type="ARBA" id="ARBA00004370"/>
    </source>
</evidence>
<dbReference type="GO" id="GO:0005524">
    <property type="term" value="F:ATP binding"/>
    <property type="evidence" value="ECO:0007669"/>
    <property type="project" value="UniProtKB-UniRule"/>
</dbReference>
<dbReference type="InterPro" id="IPR000719">
    <property type="entry name" value="Prot_kinase_dom"/>
</dbReference>
<gene>
    <name evidence="15" type="ORF">CEURO_LOCUS19120</name>
</gene>
<dbReference type="Pfam" id="PF08263">
    <property type="entry name" value="LRRNT_2"/>
    <property type="match status" value="1"/>
</dbReference>
<evidence type="ECO:0000313" key="16">
    <source>
        <dbReference type="Proteomes" id="UP001152484"/>
    </source>
</evidence>
<evidence type="ECO:0000256" key="2">
    <source>
        <dbReference type="ARBA" id="ARBA00022553"/>
    </source>
</evidence>
<keyword evidence="6" id="KW-0677">Repeat</keyword>
<sequence length="616" mass="67875">MGSSNFTFCSMIFSGAMLYLGVVAEPTEDKLALLDFINNMSHLRRPNWEDSLSACSGWVGITCNLNMSRVIGVKLPGFGLYGLIPSQTLTLLPELQILDLGNNNISGPFPSELSKTQSLTTLCLQHNRFDGSLPADFSMWENLSFLNLSNNKFSGSIPSTFSNLTRLTTLNLANNSLSGNIPDLNLPSLHLLDLSNNKLTGILPHSLMRFSSSSFSGNNLSPAPVVVSSSSSLEKKFEKLSHSVVMWIMIGGCAIVSLVIIVLCILFCSKKEYKYLTSPNSRRKGISREKENFDNSNGSGNMIFFEGCIVAFDLEDLLSASAEILGKGTSGVVYRADLEDASTVVVKRLKEVSVGRKEFEQHMMVVGGIRHENVAPLRAYLYSRDEKLMVYDYYSQGSVSAMIHDHRGGRRIPLDWETRVQIAVGAARGIAHIHEQSGGKFVHGNIKSSNIFLNSTHYGCISDIGLATLITPMSSPITQSGGYCPPEVTDTRKATQASDVFSFGVLLLELLTGRSPLHATRGDEFVHIVRWVHSVVREEWTAEVFDVELLRCPNIEEEMVEMLRIGLDCVVKTPDQRPRVGDVVKMLERVRRVKSGNLRSTERLKSTPQSPSPIAA</sequence>
<evidence type="ECO:0000256" key="9">
    <source>
        <dbReference type="ARBA" id="ARBA00022989"/>
    </source>
</evidence>
<organism evidence="15 16">
    <name type="scientific">Cuscuta europaea</name>
    <name type="common">European dodder</name>
    <dbReference type="NCBI Taxonomy" id="41803"/>
    <lineage>
        <taxon>Eukaryota</taxon>
        <taxon>Viridiplantae</taxon>
        <taxon>Streptophyta</taxon>
        <taxon>Embryophyta</taxon>
        <taxon>Tracheophyta</taxon>
        <taxon>Spermatophyta</taxon>
        <taxon>Magnoliopsida</taxon>
        <taxon>eudicotyledons</taxon>
        <taxon>Gunneridae</taxon>
        <taxon>Pentapetalae</taxon>
        <taxon>asterids</taxon>
        <taxon>lamiids</taxon>
        <taxon>Solanales</taxon>
        <taxon>Convolvulaceae</taxon>
        <taxon>Cuscuteae</taxon>
        <taxon>Cuscuta</taxon>
        <taxon>Cuscuta subgen. Cuscuta</taxon>
    </lineage>
</organism>
<dbReference type="SUPFAM" id="SSF56112">
    <property type="entry name" value="Protein kinase-like (PK-like)"/>
    <property type="match status" value="1"/>
</dbReference>
<dbReference type="PRINTS" id="PR00019">
    <property type="entry name" value="LEURICHRPT"/>
</dbReference>
<feature type="domain" description="Protein kinase" evidence="14">
    <location>
        <begin position="319"/>
        <end position="590"/>
    </location>
</feature>
<feature type="signal peptide" evidence="13">
    <location>
        <begin position="1"/>
        <end position="24"/>
    </location>
</feature>
<dbReference type="EMBL" id="CAMAPE010000054">
    <property type="protein sequence ID" value="CAH9111169.1"/>
    <property type="molecule type" value="Genomic_DNA"/>
</dbReference>
<keyword evidence="10 12" id="KW-0472">Membrane</keyword>
<keyword evidence="5 13" id="KW-0732">Signal</keyword>
<dbReference type="InterPro" id="IPR001245">
    <property type="entry name" value="Ser-Thr/Tyr_kinase_cat_dom"/>
</dbReference>
<evidence type="ECO:0000256" key="4">
    <source>
        <dbReference type="ARBA" id="ARBA00022692"/>
    </source>
</evidence>
<dbReference type="Gene3D" id="3.80.10.10">
    <property type="entry name" value="Ribonuclease Inhibitor"/>
    <property type="match status" value="1"/>
</dbReference>
<dbReference type="Gene3D" id="3.30.200.20">
    <property type="entry name" value="Phosphorylase Kinase, domain 1"/>
    <property type="match status" value="1"/>
</dbReference>
<comment type="subcellular location">
    <subcellularLocation>
        <location evidence="1">Membrane</location>
    </subcellularLocation>
</comment>
<accession>A0A9P0ZSU1</accession>
<dbReference type="Proteomes" id="UP001152484">
    <property type="component" value="Unassembled WGS sequence"/>
</dbReference>
<dbReference type="PANTHER" id="PTHR48010">
    <property type="entry name" value="OS05G0588300 PROTEIN"/>
    <property type="match status" value="1"/>
</dbReference>
<evidence type="ECO:0000256" key="5">
    <source>
        <dbReference type="ARBA" id="ARBA00022729"/>
    </source>
</evidence>
<evidence type="ECO:0000256" key="6">
    <source>
        <dbReference type="ARBA" id="ARBA00022737"/>
    </source>
</evidence>
<protein>
    <recommendedName>
        <fullName evidence="14">Protein kinase domain-containing protein</fullName>
    </recommendedName>
</protein>
<dbReference type="FunFam" id="1.10.510.10:FF:000095">
    <property type="entry name" value="protein STRUBBELIG-RECEPTOR FAMILY 8"/>
    <property type="match status" value="1"/>
</dbReference>
<evidence type="ECO:0000313" key="15">
    <source>
        <dbReference type="EMBL" id="CAH9111169.1"/>
    </source>
</evidence>
<feature type="chain" id="PRO_5040150111" description="Protein kinase domain-containing protein" evidence="13">
    <location>
        <begin position="25"/>
        <end position="616"/>
    </location>
</feature>
<dbReference type="PROSITE" id="PS51450">
    <property type="entry name" value="LRR"/>
    <property type="match status" value="1"/>
</dbReference>
<dbReference type="AlphaFoldDB" id="A0A9P0ZSU1"/>
<evidence type="ECO:0000259" key="14">
    <source>
        <dbReference type="PROSITE" id="PS50011"/>
    </source>
</evidence>
<evidence type="ECO:0000256" key="12">
    <source>
        <dbReference type="SAM" id="Phobius"/>
    </source>
</evidence>
<dbReference type="Pfam" id="PF07714">
    <property type="entry name" value="PK_Tyr_Ser-Thr"/>
    <property type="match status" value="1"/>
</dbReference>
<dbReference type="SUPFAM" id="SSF52058">
    <property type="entry name" value="L domain-like"/>
    <property type="match status" value="1"/>
</dbReference>
<dbReference type="GO" id="GO:0004672">
    <property type="term" value="F:protein kinase activity"/>
    <property type="evidence" value="ECO:0007669"/>
    <property type="project" value="InterPro"/>
</dbReference>
<evidence type="ECO:0000256" key="3">
    <source>
        <dbReference type="ARBA" id="ARBA00022614"/>
    </source>
</evidence>